<dbReference type="NCBIfam" id="TIGR00374">
    <property type="entry name" value="flippase-like domain"/>
    <property type="match status" value="1"/>
</dbReference>
<evidence type="ECO:0000256" key="5">
    <source>
        <dbReference type="ARBA" id="ARBA00023136"/>
    </source>
</evidence>
<comment type="subcellular location">
    <subcellularLocation>
        <location evidence="1">Cell membrane</location>
        <topology evidence="1">Multi-pass membrane protein</topology>
    </subcellularLocation>
</comment>
<keyword evidence="4 6" id="KW-1133">Transmembrane helix</keyword>
<feature type="transmembrane region" description="Helical" evidence="6">
    <location>
        <begin position="220"/>
        <end position="243"/>
    </location>
</feature>
<evidence type="ECO:0000256" key="3">
    <source>
        <dbReference type="ARBA" id="ARBA00022692"/>
    </source>
</evidence>
<dbReference type="PANTHER" id="PTHR39087:SF2">
    <property type="entry name" value="UPF0104 MEMBRANE PROTEIN MJ1595"/>
    <property type="match status" value="1"/>
</dbReference>
<dbReference type="RefSeq" id="WP_214297477.1">
    <property type="nucleotide sequence ID" value="NZ_JAHDYS010000005.1"/>
</dbReference>
<protein>
    <submittedName>
        <fullName evidence="7">Flippase-like domain-containing protein</fullName>
    </submittedName>
</protein>
<keyword evidence="5 6" id="KW-0472">Membrane</keyword>
<dbReference type="Proteomes" id="UP000784128">
    <property type="component" value="Unassembled WGS sequence"/>
</dbReference>
<evidence type="ECO:0000313" key="7">
    <source>
        <dbReference type="EMBL" id="MBT1071587.1"/>
    </source>
</evidence>
<keyword evidence="8" id="KW-1185">Reference proteome</keyword>
<evidence type="ECO:0000313" key="8">
    <source>
        <dbReference type="Proteomes" id="UP000784128"/>
    </source>
</evidence>
<evidence type="ECO:0000256" key="1">
    <source>
        <dbReference type="ARBA" id="ARBA00004651"/>
    </source>
</evidence>
<keyword evidence="2" id="KW-1003">Cell membrane</keyword>
<evidence type="ECO:0000256" key="4">
    <source>
        <dbReference type="ARBA" id="ARBA00022989"/>
    </source>
</evidence>
<dbReference type="Pfam" id="PF03706">
    <property type="entry name" value="LPG_synthase_TM"/>
    <property type="match status" value="1"/>
</dbReference>
<evidence type="ECO:0000256" key="6">
    <source>
        <dbReference type="SAM" id="Phobius"/>
    </source>
</evidence>
<accession>A0ABS5U7E6</accession>
<organism evidence="7 8">
    <name type="scientific">Pelotalea chapellei</name>
    <dbReference type="NCBI Taxonomy" id="44671"/>
    <lineage>
        <taxon>Bacteria</taxon>
        <taxon>Pseudomonadati</taxon>
        <taxon>Thermodesulfobacteriota</taxon>
        <taxon>Desulfuromonadia</taxon>
        <taxon>Geobacterales</taxon>
        <taxon>Geobacteraceae</taxon>
        <taxon>Pelotalea</taxon>
    </lineage>
</organism>
<sequence>MKKRFDIRFWLGVVISIFFLVLFFRKIDFNQLLDTLRSADYRFILVAIVLTFISYFLRAVRWQYLLLSIKKIPFASLYPATIIGYMANNLLPARLGEFVRAYVLARKEGIQTPIVFASLVIDRLCDGFTVMLLLLLTLFTLHLPKDMAEADALMKSGGLITFVLYAGLVVFLLLLKRQTVRTLHLVGMLLKPFPLSLSNRLIPLLGSFIGGIRIPSRAGHVSAVLASSILIWTFALLPIDLVLQAFGLHLPISASMFIMVLLVFAVLVPASPGYIGTYHYACFKGLSVFQIPEATAVSIALVIHGTSFFPVILAGFYHLWREKMSLGTVRKAGDAA</sequence>
<dbReference type="PANTHER" id="PTHR39087">
    <property type="entry name" value="UPF0104 MEMBRANE PROTEIN MJ1595"/>
    <property type="match status" value="1"/>
</dbReference>
<feature type="transmembrane region" description="Helical" evidence="6">
    <location>
        <begin position="156"/>
        <end position="175"/>
    </location>
</feature>
<feature type="transmembrane region" description="Helical" evidence="6">
    <location>
        <begin position="255"/>
        <end position="275"/>
    </location>
</feature>
<comment type="caution">
    <text evidence="7">The sequence shown here is derived from an EMBL/GenBank/DDBJ whole genome shotgun (WGS) entry which is preliminary data.</text>
</comment>
<proteinExistence type="predicted"/>
<gene>
    <name evidence="7" type="ORF">KJB30_07320</name>
</gene>
<name>A0ABS5U7E6_9BACT</name>
<evidence type="ECO:0000256" key="2">
    <source>
        <dbReference type="ARBA" id="ARBA00022475"/>
    </source>
</evidence>
<feature type="transmembrane region" description="Helical" evidence="6">
    <location>
        <begin position="124"/>
        <end position="144"/>
    </location>
</feature>
<feature type="transmembrane region" description="Helical" evidence="6">
    <location>
        <begin position="7"/>
        <end position="27"/>
    </location>
</feature>
<feature type="transmembrane region" description="Helical" evidence="6">
    <location>
        <begin position="39"/>
        <end position="57"/>
    </location>
</feature>
<dbReference type="InterPro" id="IPR022791">
    <property type="entry name" value="L-PG_synthase/AglD"/>
</dbReference>
<reference evidence="7 8" key="1">
    <citation type="submission" date="2021-05" db="EMBL/GenBank/DDBJ databases">
        <title>The draft genome of Geobacter chapellei DSM 13688.</title>
        <authorList>
            <person name="Xu Z."/>
            <person name="Masuda Y."/>
            <person name="Itoh H."/>
            <person name="Senoo K."/>
        </authorList>
    </citation>
    <scope>NUCLEOTIDE SEQUENCE [LARGE SCALE GENOMIC DNA]</scope>
    <source>
        <strain evidence="7 8">DSM 13688</strain>
    </source>
</reference>
<keyword evidence="3 6" id="KW-0812">Transmembrane</keyword>
<feature type="transmembrane region" description="Helical" evidence="6">
    <location>
        <begin position="295"/>
        <end position="320"/>
    </location>
</feature>
<dbReference type="EMBL" id="JAHDYS010000005">
    <property type="protein sequence ID" value="MBT1071587.1"/>
    <property type="molecule type" value="Genomic_DNA"/>
</dbReference>